<dbReference type="eggNOG" id="ENOG502RB2Y">
    <property type="taxonomic scope" value="Eukaryota"/>
</dbReference>
<dbReference type="OMA" id="QLLKWYE"/>
<feature type="region of interest" description="Disordered" evidence="1">
    <location>
        <begin position="107"/>
        <end position="140"/>
    </location>
</feature>
<dbReference type="VEuPathDB" id="FungiDB:HMPREF1544_11283"/>
<proteinExistence type="predicted"/>
<sequence>MEQRIQQFHDDTKTIPKPPTAKTVKQMNTLKKFIFKNQDYRFSDKEKNKLFACIEAYFTAFDRSGLTDKVSAFPLIEDSLKVPCFTTKQKSQLLKWYDEILAKEGEEGQDATKTVDKQDDDDEPNYDDFDWDAFEKEQDV</sequence>
<dbReference type="EMBL" id="KE124136">
    <property type="protein sequence ID" value="EPB82004.1"/>
    <property type="molecule type" value="Genomic_DNA"/>
</dbReference>
<name>S2IXJ6_MUCC1</name>
<dbReference type="AlphaFoldDB" id="S2IXJ6"/>
<dbReference type="Proteomes" id="UP000014254">
    <property type="component" value="Unassembled WGS sequence"/>
</dbReference>
<keyword evidence="3" id="KW-1185">Reference proteome</keyword>
<dbReference type="InParanoid" id="S2IXJ6"/>
<evidence type="ECO:0000313" key="3">
    <source>
        <dbReference type="Proteomes" id="UP000014254"/>
    </source>
</evidence>
<evidence type="ECO:0000256" key="1">
    <source>
        <dbReference type="SAM" id="MobiDB-lite"/>
    </source>
</evidence>
<reference evidence="3" key="1">
    <citation type="submission" date="2013-05" db="EMBL/GenBank/DDBJ databases">
        <title>The Genome sequence of Mucor circinelloides f. circinelloides 1006PhL.</title>
        <authorList>
            <consortium name="The Broad Institute Genomics Platform"/>
            <person name="Cuomo C."/>
            <person name="Earl A."/>
            <person name="Findley K."/>
            <person name="Lee S.C."/>
            <person name="Walker B."/>
            <person name="Young S."/>
            <person name="Zeng Q."/>
            <person name="Gargeya S."/>
            <person name="Fitzgerald M."/>
            <person name="Haas B."/>
            <person name="Abouelleil A."/>
            <person name="Allen A.W."/>
            <person name="Alvarado L."/>
            <person name="Arachchi H.M."/>
            <person name="Berlin A.M."/>
            <person name="Chapman S.B."/>
            <person name="Gainer-Dewar J."/>
            <person name="Goldberg J."/>
            <person name="Griggs A."/>
            <person name="Gujja S."/>
            <person name="Hansen M."/>
            <person name="Howarth C."/>
            <person name="Imamovic A."/>
            <person name="Ireland A."/>
            <person name="Larimer J."/>
            <person name="McCowan C."/>
            <person name="Murphy C."/>
            <person name="Pearson M."/>
            <person name="Poon T.W."/>
            <person name="Priest M."/>
            <person name="Roberts A."/>
            <person name="Saif S."/>
            <person name="Shea T."/>
            <person name="Sisk P."/>
            <person name="Sykes S."/>
            <person name="Wortman J."/>
            <person name="Nusbaum C."/>
            <person name="Birren B."/>
        </authorList>
    </citation>
    <scope>NUCLEOTIDE SEQUENCE [LARGE SCALE GENOMIC DNA]</scope>
    <source>
        <strain evidence="3">1006PhL</strain>
    </source>
</reference>
<organism evidence="2 3">
    <name type="scientific">Mucor circinelloides f. circinelloides (strain 1006PhL)</name>
    <name type="common">Mucormycosis agent</name>
    <name type="synonym">Calyptromyces circinelloides</name>
    <dbReference type="NCBI Taxonomy" id="1220926"/>
    <lineage>
        <taxon>Eukaryota</taxon>
        <taxon>Fungi</taxon>
        <taxon>Fungi incertae sedis</taxon>
        <taxon>Mucoromycota</taxon>
        <taxon>Mucoromycotina</taxon>
        <taxon>Mucoromycetes</taxon>
        <taxon>Mucorales</taxon>
        <taxon>Mucorineae</taxon>
        <taxon>Mucoraceae</taxon>
        <taxon>Mucor</taxon>
    </lineage>
</organism>
<accession>S2IXJ6</accession>
<evidence type="ECO:0000313" key="2">
    <source>
        <dbReference type="EMBL" id="EPB82004.1"/>
    </source>
</evidence>
<feature type="compositionally biased region" description="Acidic residues" evidence="1">
    <location>
        <begin position="118"/>
        <end position="132"/>
    </location>
</feature>
<dbReference type="OrthoDB" id="64113at2759"/>
<protein>
    <submittedName>
        <fullName evidence="2">Uncharacterized protein</fullName>
    </submittedName>
</protein>
<gene>
    <name evidence="2" type="ORF">HMPREF1544_11283</name>
</gene>